<evidence type="ECO:0000256" key="1">
    <source>
        <dbReference type="ARBA" id="ARBA00023239"/>
    </source>
</evidence>
<dbReference type="InterPro" id="IPR024083">
    <property type="entry name" value="Fumarase/histidase_N"/>
</dbReference>
<dbReference type="InterPro" id="IPR018951">
    <property type="entry name" value="Fumarase_C_C"/>
</dbReference>
<dbReference type="GO" id="GO:0005829">
    <property type="term" value="C:cytosol"/>
    <property type="evidence" value="ECO:0007669"/>
    <property type="project" value="TreeGrafter"/>
</dbReference>
<dbReference type="NCBIfam" id="NF008909">
    <property type="entry name" value="PRK12273.1"/>
    <property type="match status" value="1"/>
</dbReference>
<protein>
    <submittedName>
        <fullName evidence="4">Aspartate ammonia-lyase</fullName>
        <ecNumber evidence="4">4.3.1.1</ecNumber>
    </submittedName>
</protein>
<reference evidence="4 5" key="1">
    <citation type="submission" date="2018-09" db="EMBL/GenBank/DDBJ databases">
        <title>Genome comparison of Alicycliphilus sp. BQ1, a polyurethanolytic bacterium, with its closest phylogenetic relatives Alicycliphilus denitrificans BC and K601, unable to attack polyurethane.</title>
        <authorList>
            <person name="Loza-Tavera H."/>
            <person name="Lozano L."/>
            <person name="Cevallos M."/>
            <person name="Maya-Lucas O."/>
            <person name="Garcia-Mena J."/>
            <person name="Hernandez J."/>
        </authorList>
    </citation>
    <scope>NUCLEOTIDE SEQUENCE [LARGE SCALE GENOMIC DNA]</scope>
    <source>
        <strain evidence="4 5">BQ1</strain>
    </source>
</reference>
<dbReference type="InterPro" id="IPR020557">
    <property type="entry name" value="Fumarate_lyase_CS"/>
</dbReference>
<dbReference type="InterPro" id="IPR051546">
    <property type="entry name" value="Aspartate_Ammonia-Lyase"/>
</dbReference>
<keyword evidence="1 4" id="KW-0456">Lyase</keyword>
<accession>A0A420KEZ7</accession>
<dbReference type="Proteomes" id="UP000216225">
    <property type="component" value="Unassembled WGS sequence"/>
</dbReference>
<dbReference type="PROSITE" id="PS00163">
    <property type="entry name" value="FUMARATE_LYASES"/>
    <property type="match status" value="1"/>
</dbReference>
<dbReference type="Gene3D" id="1.20.200.10">
    <property type="entry name" value="Fumarase/aspartase (Central domain)"/>
    <property type="match status" value="1"/>
</dbReference>
<dbReference type="InterPro" id="IPR000362">
    <property type="entry name" value="Fumarate_lyase_fam"/>
</dbReference>
<comment type="caution">
    <text evidence="4">The sequence shown here is derived from an EMBL/GenBank/DDBJ whole genome shotgun (WGS) entry which is preliminary data.</text>
</comment>
<evidence type="ECO:0000259" key="3">
    <source>
        <dbReference type="Pfam" id="PF10415"/>
    </source>
</evidence>
<dbReference type="Gene3D" id="1.10.40.30">
    <property type="entry name" value="Fumarase/aspartase (C-terminal domain)"/>
    <property type="match status" value="1"/>
</dbReference>
<dbReference type="Gene3D" id="1.10.275.10">
    <property type="entry name" value="Fumarase/aspartase (N-terminal domain)"/>
    <property type="match status" value="1"/>
</dbReference>
<dbReference type="GO" id="GO:0006531">
    <property type="term" value="P:aspartate metabolic process"/>
    <property type="evidence" value="ECO:0007669"/>
    <property type="project" value="TreeGrafter"/>
</dbReference>
<dbReference type="PANTHER" id="PTHR42696">
    <property type="entry name" value="ASPARTATE AMMONIA-LYASE"/>
    <property type="match status" value="1"/>
</dbReference>
<dbReference type="SUPFAM" id="SSF48557">
    <property type="entry name" value="L-aspartase-like"/>
    <property type="match status" value="1"/>
</dbReference>
<dbReference type="Pfam" id="PF10415">
    <property type="entry name" value="FumaraseC_C"/>
    <property type="match status" value="1"/>
</dbReference>
<name>A0A420KEZ7_9BURK</name>
<dbReference type="RefSeq" id="WP_094434572.1">
    <property type="nucleotide sequence ID" value="NZ_NKDB02000001.1"/>
</dbReference>
<dbReference type="InterPro" id="IPR022761">
    <property type="entry name" value="Fumarate_lyase_N"/>
</dbReference>
<feature type="domain" description="Fumarase C C-terminal" evidence="3">
    <location>
        <begin position="411"/>
        <end position="464"/>
    </location>
</feature>
<dbReference type="EMBL" id="NKDB02000001">
    <property type="protein sequence ID" value="RKJ98486.1"/>
    <property type="molecule type" value="Genomic_DNA"/>
</dbReference>
<dbReference type="FunFam" id="1.10.275.10:FF:000001">
    <property type="entry name" value="Fumarate hydratase, mitochondrial"/>
    <property type="match status" value="1"/>
</dbReference>
<dbReference type="PRINTS" id="PR00149">
    <property type="entry name" value="FUMRATELYASE"/>
</dbReference>
<evidence type="ECO:0000313" key="5">
    <source>
        <dbReference type="Proteomes" id="UP000216225"/>
    </source>
</evidence>
<dbReference type="InterPro" id="IPR008948">
    <property type="entry name" value="L-Aspartase-like"/>
</dbReference>
<sequence>MDTTTVRVEADFIGSRHIPRDSYWGIHTARAVENFPITGQTVAQMPEMIRALAHVKKAAVAANTQLGVIEPAVAAAITAACDDLLAGQLHDQFVVDVIQGGAGTSTNMNANEVIANRALQHIGAQQGDYHLIHPNDHVNASQSTNDVYPTALRLAVYAGVERLLQAMASLRAAFGAKAREFHAVLKIGRTQLQDAVPMTLGQEFAAFATMIGEDEARLREARALITEVNLGATAIGTGINAPAGYCDLVVPLLARFSGIPVVQAENLIEATQDTGAFVQLSGVLKRVATKLSKISNDLRLLSSGPQAGFGDILLPARQAGSSIMPGKVNPVIPEAMNQVAFEVIGNDLMVTMASEAGQLQLNAFEPLMGWALHKSIAHLASACKTLQTNCVEGIQANHAVLSKRVAESVTLVTALNPIIGYEQASRIAKTALATGNTIASTAEGLGIMSAAEMMVLLVPENLTQPIRLGTQNR</sequence>
<gene>
    <name evidence="4" type="ORF">CE154_001580</name>
</gene>
<dbReference type="AlphaFoldDB" id="A0A420KEZ7"/>
<dbReference type="PANTHER" id="PTHR42696:SF2">
    <property type="entry name" value="ASPARTATE AMMONIA-LYASE"/>
    <property type="match status" value="1"/>
</dbReference>
<dbReference type="CDD" id="cd01357">
    <property type="entry name" value="Aspartase"/>
    <property type="match status" value="1"/>
</dbReference>
<dbReference type="GO" id="GO:0006099">
    <property type="term" value="P:tricarboxylic acid cycle"/>
    <property type="evidence" value="ECO:0007669"/>
    <property type="project" value="InterPro"/>
</dbReference>
<dbReference type="FunFam" id="1.20.200.10:FF:000001">
    <property type="entry name" value="Fumarate hydratase, mitochondrial"/>
    <property type="match status" value="1"/>
</dbReference>
<organism evidence="4 5">
    <name type="scientific">Alicycliphilus denitrificans</name>
    <dbReference type="NCBI Taxonomy" id="179636"/>
    <lineage>
        <taxon>Bacteria</taxon>
        <taxon>Pseudomonadati</taxon>
        <taxon>Pseudomonadota</taxon>
        <taxon>Betaproteobacteria</taxon>
        <taxon>Burkholderiales</taxon>
        <taxon>Comamonadaceae</taxon>
        <taxon>Alicycliphilus</taxon>
    </lineage>
</organism>
<evidence type="ECO:0000259" key="2">
    <source>
        <dbReference type="Pfam" id="PF00206"/>
    </source>
</evidence>
<dbReference type="FunFam" id="1.10.40.30:FF:000002">
    <property type="entry name" value="Fumarate hydratase class II"/>
    <property type="match status" value="1"/>
</dbReference>
<evidence type="ECO:0000313" key="4">
    <source>
        <dbReference type="EMBL" id="RKJ98486.1"/>
    </source>
</evidence>
<dbReference type="Pfam" id="PF00206">
    <property type="entry name" value="Lyase_1"/>
    <property type="match status" value="1"/>
</dbReference>
<dbReference type="EC" id="4.3.1.1" evidence="4"/>
<feature type="domain" description="Fumarate lyase N-terminal" evidence="2">
    <location>
        <begin position="15"/>
        <end position="345"/>
    </location>
</feature>
<dbReference type="GO" id="GO:0008797">
    <property type="term" value="F:aspartate ammonia-lyase activity"/>
    <property type="evidence" value="ECO:0007669"/>
    <property type="project" value="UniProtKB-EC"/>
</dbReference>
<proteinExistence type="predicted"/>